<dbReference type="GO" id="GO:0061630">
    <property type="term" value="F:ubiquitin protein ligase activity"/>
    <property type="evidence" value="ECO:0007669"/>
    <property type="project" value="UniProtKB-EC"/>
</dbReference>
<dbReference type="Pfam" id="PF00097">
    <property type="entry name" value="zf-C3HC4"/>
    <property type="match status" value="1"/>
</dbReference>
<dbReference type="InterPro" id="IPR001841">
    <property type="entry name" value="Znf_RING"/>
</dbReference>
<gene>
    <name evidence="12" type="ORF">SBAD_LOCUS7958</name>
</gene>
<keyword evidence="13" id="KW-1185">Reference proteome</keyword>
<evidence type="ECO:0000256" key="1">
    <source>
        <dbReference type="ARBA" id="ARBA00000900"/>
    </source>
</evidence>
<evidence type="ECO:0000256" key="6">
    <source>
        <dbReference type="ARBA" id="ARBA00022771"/>
    </source>
</evidence>
<dbReference type="Gene3D" id="3.30.40.10">
    <property type="entry name" value="Zinc/RING finger domain, C3HC4 (zinc finger)"/>
    <property type="match status" value="1"/>
</dbReference>
<dbReference type="SUPFAM" id="SSF90229">
    <property type="entry name" value="CCCH zinc finger"/>
    <property type="match status" value="1"/>
</dbReference>
<evidence type="ECO:0000313" key="14">
    <source>
        <dbReference type="WBParaSite" id="SBAD_0000825301-mRNA-1"/>
    </source>
</evidence>
<dbReference type="SMART" id="SM00184">
    <property type="entry name" value="RING"/>
    <property type="match status" value="1"/>
</dbReference>
<reference evidence="12 13" key="2">
    <citation type="submission" date="2018-11" db="EMBL/GenBank/DDBJ databases">
        <authorList>
            <consortium name="Pathogen Informatics"/>
        </authorList>
    </citation>
    <scope>NUCLEOTIDE SEQUENCE [LARGE SCALE GENOMIC DNA]</scope>
</reference>
<evidence type="ECO:0000313" key="12">
    <source>
        <dbReference type="EMBL" id="VDP14859.1"/>
    </source>
</evidence>
<dbReference type="WBParaSite" id="SBAD_0000825301-mRNA-1">
    <property type="protein sequence ID" value="SBAD_0000825301-mRNA-1"/>
    <property type="gene ID" value="SBAD_0000825301"/>
</dbReference>
<dbReference type="PROSITE" id="PS50103">
    <property type="entry name" value="ZF_C3H1"/>
    <property type="match status" value="2"/>
</dbReference>
<dbReference type="GO" id="GO:0000209">
    <property type="term" value="P:protein polyubiquitination"/>
    <property type="evidence" value="ECO:0007669"/>
    <property type="project" value="InterPro"/>
</dbReference>
<keyword evidence="8 9" id="KW-0862">Zinc</keyword>
<dbReference type="Proteomes" id="UP000270296">
    <property type="component" value="Unassembled WGS sequence"/>
</dbReference>
<dbReference type="Gene3D" id="2.30.30.1190">
    <property type="match status" value="1"/>
</dbReference>
<protein>
    <recommendedName>
        <fullName evidence="2">RING-type E3 ubiquitin transferase</fullName>
        <ecNumber evidence="2">2.3.2.27</ecNumber>
    </recommendedName>
</protein>
<dbReference type="EMBL" id="UZAM01011111">
    <property type="protein sequence ID" value="VDP14859.1"/>
    <property type="molecule type" value="Genomic_DNA"/>
</dbReference>
<comment type="catalytic activity">
    <reaction evidence="1">
        <text>S-ubiquitinyl-[E2 ubiquitin-conjugating enzyme]-L-cysteine + [acceptor protein]-L-lysine = [E2 ubiquitin-conjugating enzyme]-L-cysteine + N(6)-ubiquitinyl-[acceptor protein]-L-lysine.</text>
        <dbReference type="EC" id="2.3.2.27"/>
    </reaction>
</comment>
<dbReference type="SMART" id="SM00356">
    <property type="entry name" value="ZnF_C3H1"/>
    <property type="match status" value="2"/>
</dbReference>
<evidence type="ECO:0000256" key="4">
    <source>
        <dbReference type="ARBA" id="ARBA00022723"/>
    </source>
</evidence>
<accession>A0A183IWG1</accession>
<evidence type="ECO:0000256" key="9">
    <source>
        <dbReference type="PROSITE-ProRule" id="PRU00723"/>
    </source>
</evidence>
<dbReference type="InterPro" id="IPR017907">
    <property type="entry name" value="Znf_RING_CS"/>
</dbReference>
<dbReference type="AlphaFoldDB" id="A0A183IWG1"/>
<evidence type="ECO:0000256" key="3">
    <source>
        <dbReference type="ARBA" id="ARBA00022679"/>
    </source>
</evidence>
<evidence type="ECO:0000256" key="7">
    <source>
        <dbReference type="ARBA" id="ARBA00022786"/>
    </source>
</evidence>
<feature type="domain" description="C3H1-type" evidence="11">
    <location>
        <begin position="78"/>
        <end position="105"/>
    </location>
</feature>
<keyword evidence="5" id="KW-0677">Repeat</keyword>
<dbReference type="Pfam" id="PF14608">
    <property type="entry name" value="zf-CCCH_2"/>
    <property type="match status" value="1"/>
</dbReference>
<evidence type="ECO:0000259" key="10">
    <source>
        <dbReference type="PROSITE" id="PS50089"/>
    </source>
</evidence>
<dbReference type="PANTHER" id="PTHR11224:SF10">
    <property type="entry name" value="IP09428P-RELATED"/>
    <property type="match status" value="1"/>
</dbReference>
<dbReference type="InterPro" id="IPR000571">
    <property type="entry name" value="Znf_CCCH"/>
</dbReference>
<dbReference type="Pfam" id="PF18044">
    <property type="entry name" value="zf-CCCH_4"/>
    <property type="match status" value="1"/>
</dbReference>
<dbReference type="InterPro" id="IPR041367">
    <property type="entry name" value="Znf-CCCH_4"/>
</dbReference>
<dbReference type="InterPro" id="IPR036855">
    <property type="entry name" value="Znf_CCCH_sf"/>
</dbReference>
<feature type="domain" description="RING-type" evidence="10">
    <location>
        <begin position="159"/>
        <end position="213"/>
    </location>
</feature>
<dbReference type="FunFam" id="3.30.40.10:FF:000117">
    <property type="entry name" value="Probable E3 ubiquitin-protein ligase makorin-1"/>
    <property type="match status" value="1"/>
</dbReference>
<evidence type="ECO:0000256" key="5">
    <source>
        <dbReference type="ARBA" id="ARBA00022737"/>
    </source>
</evidence>
<sequence>MWFLLTVALSRKLPQELYPWLVMLPQRSKPLPLLRVINPEFIPSALQKPLLSDNAGTSYAEVAAGCSGENMRPSTDTDVYATLCPYFMNGECPYGEECMFVHGNACDLCGHFVLVPGDEAQNTQHRRGSEKAFVKECLEEHEKQMEVAFTMARSKGMQCGICMEVVMDKPNEYARRFGILPNCKHCFCLECLRKWRQAKQFDTKNIRSCPECRVMSDFVIPSTFWVETDEEKACLTEVYKASMKSKNCKYFANGDGECPFGNKCFYRHVRPDGVVVEGDSPRTVRRRMRRNNHRSAHGYGPSGDLSLLWDFLEERDHAFDGGSDSSWLWDLRVEDELDVLSLDDSDSDSEFGFWDLLWY</sequence>
<feature type="zinc finger region" description="C3H1-type" evidence="9">
    <location>
        <begin position="242"/>
        <end position="271"/>
    </location>
</feature>
<proteinExistence type="predicted"/>
<evidence type="ECO:0000256" key="2">
    <source>
        <dbReference type="ARBA" id="ARBA00012483"/>
    </source>
</evidence>
<feature type="domain" description="C3H1-type" evidence="11">
    <location>
        <begin position="242"/>
        <end position="271"/>
    </location>
</feature>
<dbReference type="PROSITE" id="PS50089">
    <property type="entry name" value="ZF_RING_2"/>
    <property type="match status" value="1"/>
</dbReference>
<evidence type="ECO:0000256" key="8">
    <source>
        <dbReference type="ARBA" id="ARBA00022833"/>
    </source>
</evidence>
<dbReference type="EC" id="2.3.2.27" evidence="2"/>
<keyword evidence="4 9" id="KW-0479">Metal-binding</keyword>
<dbReference type="InterPro" id="IPR018957">
    <property type="entry name" value="Znf_C3HC4_RING-type"/>
</dbReference>
<dbReference type="PANTHER" id="PTHR11224">
    <property type="entry name" value="MAKORIN-RELATED"/>
    <property type="match status" value="1"/>
</dbReference>
<dbReference type="InterPro" id="IPR013083">
    <property type="entry name" value="Znf_RING/FYVE/PHD"/>
</dbReference>
<dbReference type="PROSITE" id="PS00518">
    <property type="entry name" value="ZF_RING_1"/>
    <property type="match status" value="1"/>
</dbReference>
<keyword evidence="6 9" id="KW-0863">Zinc-finger</keyword>
<evidence type="ECO:0000259" key="11">
    <source>
        <dbReference type="PROSITE" id="PS50103"/>
    </source>
</evidence>
<keyword evidence="7" id="KW-0833">Ubl conjugation pathway</keyword>
<evidence type="ECO:0000313" key="13">
    <source>
        <dbReference type="Proteomes" id="UP000270296"/>
    </source>
</evidence>
<dbReference type="GO" id="GO:0008270">
    <property type="term" value="F:zinc ion binding"/>
    <property type="evidence" value="ECO:0007669"/>
    <property type="project" value="UniProtKB-KW"/>
</dbReference>
<dbReference type="InterPro" id="IPR045072">
    <property type="entry name" value="MKRN-like"/>
</dbReference>
<name>A0A183IWG1_9BILA</name>
<dbReference type="SUPFAM" id="SSF57850">
    <property type="entry name" value="RING/U-box"/>
    <property type="match status" value="1"/>
</dbReference>
<feature type="zinc finger region" description="C3H1-type" evidence="9">
    <location>
        <begin position="78"/>
        <end position="105"/>
    </location>
</feature>
<reference evidence="14" key="1">
    <citation type="submission" date="2016-06" db="UniProtKB">
        <authorList>
            <consortium name="WormBaseParasite"/>
        </authorList>
    </citation>
    <scope>IDENTIFICATION</scope>
</reference>
<organism evidence="14">
    <name type="scientific">Soboliphyme baturini</name>
    <dbReference type="NCBI Taxonomy" id="241478"/>
    <lineage>
        <taxon>Eukaryota</taxon>
        <taxon>Metazoa</taxon>
        <taxon>Ecdysozoa</taxon>
        <taxon>Nematoda</taxon>
        <taxon>Enoplea</taxon>
        <taxon>Dorylaimia</taxon>
        <taxon>Dioctophymatida</taxon>
        <taxon>Dioctophymatoidea</taxon>
        <taxon>Soboliphymatidae</taxon>
        <taxon>Soboliphyme</taxon>
    </lineage>
</organism>
<dbReference type="OrthoDB" id="411372at2759"/>
<keyword evidence="3" id="KW-0808">Transferase</keyword>